<dbReference type="Pfam" id="PF00884">
    <property type="entry name" value="Sulfatase"/>
    <property type="match status" value="1"/>
</dbReference>
<keyword evidence="3" id="KW-0378">Hydrolase</keyword>
<proteinExistence type="inferred from homology"/>
<dbReference type="RefSeq" id="WP_264499833.1">
    <property type="nucleotide sequence ID" value="NZ_JAPDDS010000002.1"/>
</dbReference>
<evidence type="ECO:0000313" key="8">
    <source>
        <dbReference type="Proteomes" id="UP001207930"/>
    </source>
</evidence>
<gene>
    <name evidence="7" type="ORF">OKA04_03980</name>
</gene>
<dbReference type="SUPFAM" id="SSF53649">
    <property type="entry name" value="Alkaline phosphatase-like"/>
    <property type="match status" value="1"/>
</dbReference>
<dbReference type="PANTHER" id="PTHR42693">
    <property type="entry name" value="ARYLSULFATASE FAMILY MEMBER"/>
    <property type="match status" value="1"/>
</dbReference>
<dbReference type="InterPro" id="IPR017850">
    <property type="entry name" value="Alkaline_phosphatase_core_sf"/>
</dbReference>
<protein>
    <submittedName>
        <fullName evidence="7">Arylsulfatase</fullName>
    </submittedName>
</protein>
<evidence type="ECO:0000256" key="5">
    <source>
        <dbReference type="SAM" id="SignalP"/>
    </source>
</evidence>
<feature type="signal peptide" evidence="5">
    <location>
        <begin position="1"/>
        <end position="19"/>
    </location>
</feature>
<evidence type="ECO:0000256" key="3">
    <source>
        <dbReference type="ARBA" id="ARBA00022801"/>
    </source>
</evidence>
<accession>A0ABT3FJZ1</accession>
<dbReference type="InterPro" id="IPR000917">
    <property type="entry name" value="Sulfatase_N"/>
</dbReference>
<dbReference type="Proteomes" id="UP001207930">
    <property type="component" value="Unassembled WGS sequence"/>
</dbReference>
<name>A0ABT3FJZ1_9BACT</name>
<dbReference type="InterPro" id="IPR024607">
    <property type="entry name" value="Sulfatase_CS"/>
</dbReference>
<sequence length="481" mass="52492">MRPGLLIAAAFACTLPASALNVVFIIADDLGYGELGSFGQEKIHTPNLDRLAKEGTRLTRHYSGAPVCAPARCTLMTGKHLGHAEIRGNRPAKVSFPEFSEGQHPISADAVTIASVFRKAGYATGAIGKWGLGPAGSTGDPNKHGFDLFYGYNCQSIAHSYYPRFLWRNDKQEEINPTPIPGHAKQPEGDVTAGKWIGQAYAPDLMVKETREFIASHKAKPFFLYLAFIEPHVAMHPPQDRLDEYPAEWDREPYRSEKGYLPHPRPRAAYATMISDLDRHVGAVREALEQAGVLDETLIVFTSDNGATHDAGGADTEFFRSVGGLRGRKGSLYEGGLRVPTIVRLPGKVKADAEDLTPGYFPDWFPTLCSAAGLKAPGDLDGIDLWPTLTGDAPVKRTKPMLWVFPEYGGQVAVRLGDHKVIRRDLHTKKPGPWQVFDLAADPAESKDIAASQPGLIKEAIDVLKRETSPNGIFPVKVPVD</sequence>
<keyword evidence="2" id="KW-0479">Metal-binding</keyword>
<evidence type="ECO:0000259" key="6">
    <source>
        <dbReference type="Pfam" id="PF00884"/>
    </source>
</evidence>
<dbReference type="Gene3D" id="3.40.720.10">
    <property type="entry name" value="Alkaline Phosphatase, subunit A"/>
    <property type="match status" value="1"/>
</dbReference>
<evidence type="ECO:0000256" key="2">
    <source>
        <dbReference type="ARBA" id="ARBA00022723"/>
    </source>
</evidence>
<feature type="chain" id="PRO_5046587314" evidence="5">
    <location>
        <begin position="20"/>
        <end position="481"/>
    </location>
</feature>
<dbReference type="EMBL" id="JAPDDS010000002">
    <property type="protein sequence ID" value="MCW1883872.1"/>
    <property type="molecule type" value="Genomic_DNA"/>
</dbReference>
<keyword evidence="8" id="KW-1185">Reference proteome</keyword>
<dbReference type="PROSITE" id="PS00523">
    <property type="entry name" value="SULFATASE_1"/>
    <property type="match status" value="1"/>
</dbReference>
<reference evidence="7 8" key="1">
    <citation type="submission" date="2022-10" db="EMBL/GenBank/DDBJ databases">
        <title>Luteolibacter flavescens strain MCCC 1K03193, whole genome shotgun sequencing project.</title>
        <authorList>
            <person name="Zhao G."/>
            <person name="Shen L."/>
        </authorList>
    </citation>
    <scope>NUCLEOTIDE SEQUENCE [LARGE SCALE GENOMIC DNA]</scope>
    <source>
        <strain evidence="7 8">MCCC 1K03193</strain>
    </source>
</reference>
<keyword evidence="5" id="KW-0732">Signal</keyword>
<keyword evidence="4" id="KW-0106">Calcium</keyword>
<feature type="domain" description="Sulfatase N-terminal" evidence="6">
    <location>
        <begin position="21"/>
        <end position="373"/>
    </location>
</feature>
<dbReference type="CDD" id="cd16145">
    <property type="entry name" value="ARS_like"/>
    <property type="match status" value="1"/>
</dbReference>
<dbReference type="Gene3D" id="3.30.1120.10">
    <property type="match status" value="1"/>
</dbReference>
<comment type="caution">
    <text evidence="7">The sequence shown here is derived from an EMBL/GenBank/DDBJ whole genome shotgun (WGS) entry which is preliminary data.</text>
</comment>
<evidence type="ECO:0000256" key="4">
    <source>
        <dbReference type="ARBA" id="ARBA00022837"/>
    </source>
</evidence>
<dbReference type="PANTHER" id="PTHR42693:SF53">
    <property type="entry name" value="ENDO-4-O-SULFATASE"/>
    <property type="match status" value="1"/>
</dbReference>
<evidence type="ECO:0000313" key="7">
    <source>
        <dbReference type="EMBL" id="MCW1883872.1"/>
    </source>
</evidence>
<evidence type="ECO:0000256" key="1">
    <source>
        <dbReference type="ARBA" id="ARBA00008779"/>
    </source>
</evidence>
<dbReference type="InterPro" id="IPR050738">
    <property type="entry name" value="Sulfatase"/>
</dbReference>
<organism evidence="7 8">
    <name type="scientific">Luteolibacter flavescens</name>
    <dbReference type="NCBI Taxonomy" id="1859460"/>
    <lineage>
        <taxon>Bacteria</taxon>
        <taxon>Pseudomonadati</taxon>
        <taxon>Verrucomicrobiota</taxon>
        <taxon>Verrucomicrobiia</taxon>
        <taxon>Verrucomicrobiales</taxon>
        <taxon>Verrucomicrobiaceae</taxon>
        <taxon>Luteolibacter</taxon>
    </lineage>
</organism>
<comment type="similarity">
    <text evidence="1">Belongs to the sulfatase family.</text>
</comment>